<name>A0A8K0D3P5_IGNLU</name>
<dbReference type="OrthoDB" id="6782791at2759"/>
<organism evidence="2 3">
    <name type="scientific">Ignelater luminosus</name>
    <name type="common">Cucubano</name>
    <name type="synonym">Pyrophorus luminosus</name>
    <dbReference type="NCBI Taxonomy" id="2038154"/>
    <lineage>
        <taxon>Eukaryota</taxon>
        <taxon>Metazoa</taxon>
        <taxon>Ecdysozoa</taxon>
        <taxon>Arthropoda</taxon>
        <taxon>Hexapoda</taxon>
        <taxon>Insecta</taxon>
        <taxon>Pterygota</taxon>
        <taxon>Neoptera</taxon>
        <taxon>Endopterygota</taxon>
        <taxon>Coleoptera</taxon>
        <taxon>Polyphaga</taxon>
        <taxon>Elateriformia</taxon>
        <taxon>Elateroidea</taxon>
        <taxon>Elateridae</taxon>
        <taxon>Agrypninae</taxon>
        <taxon>Pyrophorini</taxon>
        <taxon>Ignelater</taxon>
    </lineage>
</organism>
<protein>
    <submittedName>
        <fullName evidence="2">Uncharacterized protein</fullName>
    </submittedName>
</protein>
<feature type="compositionally biased region" description="Polar residues" evidence="1">
    <location>
        <begin position="66"/>
        <end position="80"/>
    </location>
</feature>
<accession>A0A8K0D3P5</accession>
<comment type="caution">
    <text evidence="2">The sequence shown here is derived from an EMBL/GenBank/DDBJ whole genome shotgun (WGS) entry which is preliminary data.</text>
</comment>
<dbReference type="EMBL" id="VTPC01005759">
    <property type="protein sequence ID" value="KAF2895612.1"/>
    <property type="molecule type" value="Genomic_DNA"/>
</dbReference>
<evidence type="ECO:0000313" key="3">
    <source>
        <dbReference type="Proteomes" id="UP000801492"/>
    </source>
</evidence>
<reference evidence="2" key="1">
    <citation type="submission" date="2019-08" db="EMBL/GenBank/DDBJ databases">
        <title>The genome of the North American firefly Photinus pyralis.</title>
        <authorList>
            <consortium name="Photinus pyralis genome working group"/>
            <person name="Fallon T.R."/>
            <person name="Sander Lower S.E."/>
            <person name="Weng J.-K."/>
        </authorList>
    </citation>
    <scope>NUCLEOTIDE SEQUENCE</scope>
    <source>
        <strain evidence="2">TRF0915ILg1</strain>
        <tissue evidence="2">Whole body</tissue>
    </source>
</reference>
<dbReference type="AlphaFoldDB" id="A0A8K0D3P5"/>
<feature type="non-terminal residue" evidence="2">
    <location>
        <position position="1"/>
    </location>
</feature>
<evidence type="ECO:0000256" key="1">
    <source>
        <dbReference type="SAM" id="MobiDB-lite"/>
    </source>
</evidence>
<evidence type="ECO:0000313" key="2">
    <source>
        <dbReference type="EMBL" id="KAF2895612.1"/>
    </source>
</evidence>
<keyword evidence="3" id="KW-1185">Reference proteome</keyword>
<sequence length="139" mass="15408">LTEVGAADYDSRPATARRQLLSMVKILEIMKNLELTDIVPNRIVITPPEDVGDNKDCDSADEETNNPDNLNHNQPAAQGNTGFGATDTVRENRMDACAFKKLAEMKRLRRGEMDSAVATHNNKSCTRSLEAQQYCNNIV</sequence>
<gene>
    <name evidence="2" type="ORF">ILUMI_10564</name>
</gene>
<dbReference type="Proteomes" id="UP000801492">
    <property type="component" value="Unassembled WGS sequence"/>
</dbReference>
<feature type="region of interest" description="Disordered" evidence="1">
    <location>
        <begin position="45"/>
        <end position="86"/>
    </location>
</feature>
<proteinExistence type="predicted"/>